<feature type="domain" description="M23ase beta-sheet core" evidence="3">
    <location>
        <begin position="199"/>
        <end position="293"/>
    </location>
</feature>
<feature type="coiled-coil region" evidence="1">
    <location>
        <begin position="134"/>
        <end position="161"/>
    </location>
</feature>
<evidence type="ECO:0000313" key="4">
    <source>
        <dbReference type="EMBL" id="CUU05154.1"/>
    </source>
</evidence>
<keyword evidence="1" id="KW-0175">Coiled coil</keyword>
<dbReference type="AlphaFoldDB" id="A0A0P1MQW8"/>
<dbReference type="FunFam" id="2.70.70.10:FF:000006">
    <property type="entry name" value="M23 family peptidase"/>
    <property type="match status" value="1"/>
</dbReference>
<evidence type="ECO:0000256" key="1">
    <source>
        <dbReference type="SAM" id="Coils"/>
    </source>
</evidence>
<dbReference type="Pfam" id="PF01551">
    <property type="entry name" value="Peptidase_M23"/>
    <property type="match status" value="1"/>
</dbReference>
<sequence length="318" mass="36552">MGRKFFYLDTENLSFNEIKNIQIKFLIFVLLIVVFSLGFLFVLNYFMGDILGFGKVRAEKLELENNLLKNQLKVLREKFNQVESIVAKLLEQDRELRLAVDLKPIDDDIKKVAVGGVEEKYEFNLSDEEAGKLLAESFAKIDKLERELRLQQKSYEEIYRQYRINQEKFKRIPAILPLKGSLTSKFGYRKHPILGIWAMHEGVDLVVDVGTPVYATGDGVVSYVGYRGRYGLLVEIDHGFGYVTLYAHLSKAFVREGQKVKRGDRIALSGATGLVTAPHLHYEVWKDGIPQNPLNYFFEEVEPDKYKELVQEASNKSN</sequence>
<name>A0A0P1MQW8_9BACT</name>
<keyword evidence="2" id="KW-1133">Transmembrane helix</keyword>
<dbReference type="Proteomes" id="UP000182011">
    <property type="component" value="Unassembled WGS sequence"/>
</dbReference>
<dbReference type="InterPro" id="IPR050570">
    <property type="entry name" value="Cell_wall_metabolism_enzyme"/>
</dbReference>
<dbReference type="EMBL" id="FAOP01000005">
    <property type="protein sequence ID" value="CUU05154.1"/>
    <property type="molecule type" value="Genomic_DNA"/>
</dbReference>
<dbReference type="STRING" id="1633631.GCA_001442925_01170"/>
<dbReference type="RefSeq" id="WP_075426025.1">
    <property type="nucleotide sequence ID" value="NZ_CZVJ01000002.1"/>
</dbReference>
<dbReference type="InterPro" id="IPR011055">
    <property type="entry name" value="Dup_hybrid_motif"/>
</dbReference>
<accession>A0A0P1LB28</accession>
<evidence type="ECO:0000256" key="2">
    <source>
        <dbReference type="SAM" id="Phobius"/>
    </source>
</evidence>
<dbReference type="PANTHER" id="PTHR21666">
    <property type="entry name" value="PEPTIDASE-RELATED"/>
    <property type="match status" value="1"/>
</dbReference>
<evidence type="ECO:0000313" key="5">
    <source>
        <dbReference type="Proteomes" id="UP000182011"/>
    </source>
</evidence>
<evidence type="ECO:0000259" key="3">
    <source>
        <dbReference type="Pfam" id="PF01551"/>
    </source>
</evidence>
<reference evidence="4 5" key="1">
    <citation type="submission" date="2015-11" db="EMBL/GenBank/DDBJ databases">
        <authorList>
            <person name="Zhang Y."/>
            <person name="Guo Z."/>
        </authorList>
    </citation>
    <scope>NUCLEOTIDE SEQUENCE [LARGE SCALE GENOMIC DNA]</scope>
    <source>
        <strain evidence="4">JGI-4</strain>
    </source>
</reference>
<feature type="transmembrane region" description="Helical" evidence="2">
    <location>
        <begin position="25"/>
        <end position="47"/>
    </location>
</feature>
<accession>A0A0P1LI51</accession>
<keyword evidence="2" id="KW-0472">Membrane</keyword>
<dbReference type="Gene3D" id="2.70.70.10">
    <property type="entry name" value="Glucose Permease (Domain IIA)"/>
    <property type="match status" value="1"/>
</dbReference>
<gene>
    <name evidence="4" type="ORF">JGI4_01174</name>
</gene>
<dbReference type="CDD" id="cd12797">
    <property type="entry name" value="M23_peptidase"/>
    <property type="match status" value="1"/>
</dbReference>
<dbReference type="GO" id="GO:0004222">
    <property type="term" value="F:metalloendopeptidase activity"/>
    <property type="evidence" value="ECO:0007669"/>
    <property type="project" value="TreeGrafter"/>
</dbReference>
<accession>A0A0P1LKV6</accession>
<accession>A0A0P1MQW8</accession>
<feature type="coiled-coil region" evidence="1">
    <location>
        <begin position="58"/>
        <end position="92"/>
    </location>
</feature>
<accession>A0A0P1LIJ2</accession>
<protein>
    <submittedName>
        <fullName evidence="4">Peptidase family M23</fullName>
    </submittedName>
</protein>
<keyword evidence="2" id="KW-0812">Transmembrane</keyword>
<organism evidence="4 5">
    <name type="scientific">Candidatus Kryptonium thompsonii</name>
    <dbReference type="NCBI Taxonomy" id="1633631"/>
    <lineage>
        <taxon>Bacteria</taxon>
        <taxon>Pseudomonadati</taxon>
        <taxon>Candidatus Kryptoniota</taxon>
        <taxon>Candidatus Kryptonium</taxon>
    </lineage>
</organism>
<proteinExistence type="predicted"/>
<dbReference type="SUPFAM" id="SSF51261">
    <property type="entry name" value="Duplicated hybrid motif"/>
    <property type="match status" value="1"/>
</dbReference>
<accession>A0A0S4N1N1</accession>
<accession>A0A0P1LI98</accession>
<dbReference type="PANTHER" id="PTHR21666:SF286">
    <property type="entry name" value="LIPOPROTEIN NLPD"/>
    <property type="match status" value="1"/>
</dbReference>
<accession>A0A0P1M3J4</accession>
<dbReference type="InterPro" id="IPR016047">
    <property type="entry name" value="M23ase_b-sheet_dom"/>
</dbReference>